<evidence type="ECO:0000313" key="1">
    <source>
        <dbReference type="EMBL" id="CAC51468.1"/>
    </source>
</evidence>
<evidence type="ECO:0000313" key="3">
    <source>
        <dbReference type="Proteomes" id="UP000242621"/>
    </source>
</evidence>
<sequence length="90" mass="10606">MKKSKLSLEERETVYEFKNLLSNASMSTLPISNLKKNEIVRNNQCKNLYNKTSTLKFVNNDILENIKKTAVNKLIHFTLYITFAFIRYNK</sequence>
<dbReference type="GeneID" id="40526192"/>
<name>Q91E37_9ALPH</name>
<accession>Q91E37</accession>
<gene>
    <name evidence="1" type="primary">Us8.5</name>
</gene>
<dbReference type="KEGG" id="vg:40526192"/>
<dbReference type="RefSeq" id="YP_009666018.1">
    <property type="nucleotide sequence ID" value="NC_043410.1"/>
</dbReference>
<keyword evidence="4" id="KW-1185">Reference proteome</keyword>
<evidence type="ECO:0000313" key="4">
    <source>
        <dbReference type="Proteomes" id="UP000326297"/>
    </source>
</evidence>
<evidence type="ECO:0000313" key="2">
    <source>
        <dbReference type="EMBL" id="QBN85186.1"/>
    </source>
</evidence>
<dbReference type="RefSeq" id="YP_010794898.1">
    <property type="nucleotide sequence ID" value="NC_075562.1"/>
</dbReference>
<organism evidence="1 3">
    <name type="scientific">Phocid alphaherpesvirus 1</name>
    <dbReference type="NCBI Taxonomy" id="47418"/>
    <lineage>
        <taxon>Viruses</taxon>
        <taxon>Duplodnaviria</taxon>
        <taxon>Heunggongvirae</taxon>
        <taxon>Peploviricota</taxon>
        <taxon>Herviviricetes</taxon>
        <taxon>Herpesvirales</taxon>
        <taxon>Orthoherpesviridae</taxon>
        <taxon>Alphaherpesvirinae</taxon>
        <taxon>Varicellovirus</taxon>
        <taxon>Varicellovirus phocidalpha1</taxon>
    </lineage>
</organism>
<dbReference type="KEGG" id="vg:80531913"/>
<proteinExistence type="predicted"/>
<protein>
    <submittedName>
        <fullName evidence="1">Us8.5 homologue</fullName>
    </submittedName>
    <submittedName>
        <fullName evidence="2">Us8.5-like protein</fullName>
    </submittedName>
</protein>
<dbReference type="GeneID" id="80531913"/>
<dbReference type="EMBL" id="AJ290955">
    <property type="protein sequence ID" value="CAC51468.1"/>
    <property type="molecule type" value="Genomic_DNA"/>
</dbReference>
<dbReference type="EMBL" id="MH509440">
    <property type="protein sequence ID" value="QBN85186.1"/>
    <property type="molecule type" value="Genomic_DNA"/>
</dbReference>
<dbReference type="Proteomes" id="UP000242621">
    <property type="component" value="Segment"/>
</dbReference>
<reference evidence="2 4" key="2">
    <citation type="submission" date="2018-06" db="EMBL/GenBank/DDBJ databases">
        <title>Metagenomic Sequencing for Combined Detection of RNA and DNA Viruses in Respiratory Samples From Pediatric Patients.</title>
        <authorList>
            <person name="van Boheemen S."/>
            <person name="van Rijn-Klink A.L."/>
            <person name="Pappas N."/>
            <person name="Carbo E.C."/>
            <person name="van 't Hof P."/>
            <person name="Vorderman R.H.P."/>
            <person name="Mei H."/>
            <person name="Claas E.C.J."/>
            <person name="Kroes A.C.M."/>
            <person name="de Vries J.J.C."/>
        </authorList>
    </citation>
    <scope>NUCLEOTIDE SEQUENCE [LARGE SCALE GENOMIC DNA]</scope>
</reference>
<reference evidence="1 3" key="1">
    <citation type="journal article" date="2003" name="J. Gen. Virol.">
        <title>Genetic characterization of the unique short segment of phocid herpesvirus type 1 reveals close relationships among alphaherpesviruses of hosts of the order Carnivora.</title>
        <authorList>
            <person name="Martina B.E."/>
            <person name="Harder T.C."/>
            <person name="Osterhaus A.D."/>
        </authorList>
    </citation>
    <scope>NUCLEOTIDE SEQUENCE [LARGE SCALE GENOMIC DNA]</scope>
    <source>
        <strain evidence="1 3">PB84</strain>
    </source>
</reference>
<dbReference type="Proteomes" id="UP000326297">
    <property type="component" value="Segment"/>
</dbReference>